<dbReference type="EMBL" id="JXLN01011899">
    <property type="protein sequence ID" value="KPM07800.1"/>
    <property type="molecule type" value="Genomic_DNA"/>
</dbReference>
<gene>
    <name evidence="1" type="ORF">QR98_0063060</name>
</gene>
<proteinExistence type="predicted"/>
<sequence length="161" mass="18761">MQPFKRLLLLKSRIQIHDSPRCSSGSIIWSNLALDHFQCAPKILRNLSETDVTVSEGSTMHLKCAIHIETFGDDSIDREYLSYTQINWYWNNLPISNNSKGCDHNCNNPSSNNLANNIISSISHQNHHQQQHHFQHFQIDERIEEMNSFVKIDEFLTMFTF</sequence>
<dbReference type="Gene3D" id="2.60.40.10">
    <property type="entry name" value="Immunoglobulins"/>
    <property type="match status" value="1"/>
</dbReference>
<name>A0A132ABH6_SARSC</name>
<protein>
    <submittedName>
        <fullName evidence="1">Uncharacterized protein</fullName>
    </submittedName>
</protein>
<dbReference type="VEuPathDB" id="VectorBase:SSCA008578"/>
<reference evidence="1 2" key="1">
    <citation type="journal article" date="2015" name="Parasit. Vectors">
        <title>Draft genome of the scabies mite.</title>
        <authorList>
            <person name="Rider S.D.Jr."/>
            <person name="Morgan M.S."/>
            <person name="Arlian L.G."/>
        </authorList>
    </citation>
    <scope>NUCLEOTIDE SEQUENCE [LARGE SCALE GENOMIC DNA]</scope>
    <source>
        <strain evidence="1">Arlian Lab</strain>
    </source>
</reference>
<comment type="caution">
    <text evidence="1">The sequence shown here is derived from an EMBL/GenBank/DDBJ whole genome shotgun (WGS) entry which is preliminary data.</text>
</comment>
<accession>A0A132ABH6</accession>
<organism evidence="1 2">
    <name type="scientific">Sarcoptes scabiei</name>
    <name type="common">Itch mite</name>
    <name type="synonym">Acarus scabiei</name>
    <dbReference type="NCBI Taxonomy" id="52283"/>
    <lineage>
        <taxon>Eukaryota</taxon>
        <taxon>Metazoa</taxon>
        <taxon>Ecdysozoa</taxon>
        <taxon>Arthropoda</taxon>
        <taxon>Chelicerata</taxon>
        <taxon>Arachnida</taxon>
        <taxon>Acari</taxon>
        <taxon>Acariformes</taxon>
        <taxon>Sarcoptiformes</taxon>
        <taxon>Astigmata</taxon>
        <taxon>Psoroptidia</taxon>
        <taxon>Sarcoptoidea</taxon>
        <taxon>Sarcoptidae</taxon>
        <taxon>Sarcoptinae</taxon>
        <taxon>Sarcoptes</taxon>
    </lineage>
</organism>
<dbReference type="InterPro" id="IPR013783">
    <property type="entry name" value="Ig-like_fold"/>
</dbReference>
<dbReference type="AlphaFoldDB" id="A0A132ABH6"/>
<dbReference type="OrthoDB" id="6490630at2759"/>
<evidence type="ECO:0000313" key="2">
    <source>
        <dbReference type="Proteomes" id="UP000616769"/>
    </source>
</evidence>
<evidence type="ECO:0000313" key="1">
    <source>
        <dbReference type="EMBL" id="KPM07800.1"/>
    </source>
</evidence>
<dbReference type="Proteomes" id="UP000616769">
    <property type="component" value="Unassembled WGS sequence"/>
</dbReference>